<comment type="caution">
    <text evidence="6">The sequence shown here is derived from an EMBL/GenBank/DDBJ whole genome shotgun (WGS) entry which is preliminary data.</text>
</comment>
<dbReference type="Proteomes" id="UP001501599">
    <property type="component" value="Unassembled WGS sequence"/>
</dbReference>
<gene>
    <name evidence="6" type="primary">cpdA_1</name>
    <name evidence="6" type="ORF">GCM10009846_11290</name>
</gene>
<protein>
    <submittedName>
        <fullName evidence="6">3',5'-cyclic adenosine monophosphate phosphodiesterase CpdA</fullName>
    </submittedName>
</protein>
<evidence type="ECO:0000256" key="1">
    <source>
        <dbReference type="ARBA" id="ARBA00022723"/>
    </source>
</evidence>
<evidence type="ECO:0000313" key="6">
    <source>
        <dbReference type="EMBL" id="GAA2172618.1"/>
    </source>
</evidence>
<keyword evidence="3" id="KW-0408">Iron</keyword>
<keyword evidence="1" id="KW-0479">Metal-binding</keyword>
<evidence type="ECO:0000313" key="7">
    <source>
        <dbReference type="Proteomes" id="UP001501599"/>
    </source>
</evidence>
<name>A0ABP5MGF4_9MICO</name>
<sequence>MTEGAAYPGAMHDGLGQHAPPTHVVAHLSDTHLLAGGALLGGAIDTAAHLRDALARLELAAPAADALVVSGDCTDLGEPDAYRLLQEIVEPVAERMGAIVVYAAGNHDEREPMWHALHGIASDAPYDHVHDVGGLRIVSLDSSLAGFHHGGFDEGQAQWLADALATPAEHGTLLVMHHPPLPYRARILQVLEFQDEPRLAEVLDGSDVRAILSGHLHVNGSGTFAGVPVVLANATSYADDLAAGPTAFTGIDGAQSANVLEVYAHTVAHSVVPGQVHPSLSPLPAGLHAELAALDPAARIERFSRKR</sequence>
<reference evidence="7" key="1">
    <citation type="journal article" date="2019" name="Int. J. Syst. Evol. Microbiol.">
        <title>The Global Catalogue of Microorganisms (GCM) 10K type strain sequencing project: providing services to taxonomists for standard genome sequencing and annotation.</title>
        <authorList>
            <consortium name="The Broad Institute Genomics Platform"/>
            <consortium name="The Broad Institute Genome Sequencing Center for Infectious Disease"/>
            <person name="Wu L."/>
            <person name="Ma J."/>
        </authorList>
    </citation>
    <scope>NUCLEOTIDE SEQUENCE [LARGE SCALE GENOMIC DNA]</scope>
    <source>
        <strain evidence="7">JCM 16026</strain>
    </source>
</reference>
<dbReference type="PANTHER" id="PTHR42988">
    <property type="entry name" value="PHOSPHOHYDROLASE"/>
    <property type="match status" value="1"/>
</dbReference>
<feature type="domain" description="Calcineurin-like phosphoesterase" evidence="5">
    <location>
        <begin position="25"/>
        <end position="218"/>
    </location>
</feature>
<dbReference type="EMBL" id="BAAAQT010000005">
    <property type="protein sequence ID" value="GAA2172618.1"/>
    <property type="molecule type" value="Genomic_DNA"/>
</dbReference>
<dbReference type="InterPro" id="IPR004843">
    <property type="entry name" value="Calcineurin-like_PHP"/>
</dbReference>
<dbReference type="Pfam" id="PF00149">
    <property type="entry name" value="Metallophos"/>
    <property type="match status" value="1"/>
</dbReference>
<evidence type="ECO:0000259" key="5">
    <source>
        <dbReference type="Pfam" id="PF00149"/>
    </source>
</evidence>
<dbReference type="InterPro" id="IPR050884">
    <property type="entry name" value="CNP_phosphodiesterase-III"/>
</dbReference>
<dbReference type="SUPFAM" id="SSF56300">
    <property type="entry name" value="Metallo-dependent phosphatases"/>
    <property type="match status" value="1"/>
</dbReference>
<comment type="similarity">
    <text evidence="4">Belongs to the cyclic nucleotide phosphodiesterase class-III family.</text>
</comment>
<keyword evidence="7" id="KW-1185">Reference proteome</keyword>
<dbReference type="InterPro" id="IPR029052">
    <property type="entry name" value="Metallo-depent_PP-like"/>
</dbReference>
<accession>A0ABP5MGF4</accession>
<organism evidence="6 7">
    <name type="scientific">Agrococcus versicolor</name>
    <dbReference type="NCBI Taxonomy" id="501482"/>
    <lineage>
        <taxon>Bacteria</taxon>
        <taxon>Bacillati</taxon>
        <taxon>Actinomycetota</taxon>
        <taxon>Actinomycetes</taxon>
        <taxon>Micrococcales</taxon>
        <taxon>Microbacteriaceae</taxon>
        <taxon>Agrococcus</taxon>
    </lineage>
</organism>
<dbReference type="PANTHER" id="PTHR42988:SF2">
    <property type="entry name" value="CYCLIC NUCLEOTIDE PHOSPHODIESTERASE CBUA0032-RELATED"/>
    <property type="match status" value="1"/>
</dbReference>
<evidence type="ECO:0000256" key="2">
    <source>
        <dbReference type="ARBA" id="ARBA00022801"/>
    </source>
</evidence>
<evidence type="ECO:0000256" key="3">
    <source>
        <dbReference type="ARBA" id="ARBA00023004"/>
    </source>
</evidence>
<evidence type="ECO:0000256" key="4">
    <source>
        <dbReference type="ARBA" id="ARBA00025742"/>
    </source>
</evidence>
<dbReference type="Gene3D" id="3.60.21.10">
    <property type="match status" value="1"/>
</dbReference>
<keyword evidence="2" id="KW-0378">Hydrolase</keyword>
<proteinExistence type="inferred from homology"/>